<gene>
    <name evidence="1" type="ORF">BJ138DRAFT_1154518</name>
</gene>
<proteinExistence type="predicted"/>
<keyword evidence="2" id="KW-1185">Reference proteome</keyword>
<evidence type="ECO:0000313" key="2">
    <source>
        <dbReference type="Proteomes" id="UP000790377"/>
    </source>
</evidence>
<dbReference type="Proteomes" id="UP000790377">
    <property type="component" value="Unassembled WGS sequence"/>
</dbReference>
<reference evidence="1" key="1">
    <citation type="journal article" date="2021" name="New Phytol.">
        <title>Evolutionary innovations through gain and loss of genes in the ectomycorrhizal Boletales.</title>
        <authorList>
            <person name="Wu G."/>
            <person name="Miyauchi S."/>
            <person name="Morin E."/>
            <person name="Kuo A."/>
            <person name="Drula E."/>
            <person name="Varga T."/>
            <person name="Kohler A."/>
            <person name="Feng B."/>
            <person name="Cao Y."/>
            <person name="Lipzen A."/>
            <person name="Daum C."/>
            <person name="Hundley H."/>
            <person name="Pangilinan J."/>
            <person name="Johnson J."/>
            <person name="Barry K."/>
            <person name="LaButti K."/>
            <person name="Ng V."/>
            <person name="Ahrendt S."/>
            <person name="Min B."/>
            <person name="Choi I.G."/>
            <person name="Park H."/>
            <person name="Plett J.M."/>
            <person name="Magnuson J."/>
            <person name="Spatafora J.W."/>
            <person name="Nagy L.G."/>
            <person name="Henrissat B."/>
            <person name="Grigoriev I.V."/>
            <person name="Yang Z.L."/>
            <person name="Xu J."/>
            <person name="Martin F.M."/>
        </authorList>
    </citation>
    <scope>NUCLEOTIDE SEQUENCE</scope>
    <source>
        <strain evidence="1">ATCC 28755</strain>
    </source>
</reference>
<sequence>MSGSKRPLSPPNSQGNPPTRAKLEDTCQSLSELFTIQDSTDPAKHEAMDSAIINEIKLMSNGDIFDPSQNSLPLILLLTVIVKHSESQLNVEYSENISAMGLLGSYPALKQELLKAWQAQSFKSIRCLEILQPSKVKPISPEKELDIAVMTQSRATELSWQRDFTGDAHESLWCFIAHHFEKTIKDDKCYARYTAIVQSSGTGKSRVVDQMSKAHFVIPMNLRDGYYGYPPPDEQVQKYLCHAKGHAESFDRACGFLTALFKQTLLVITNFSNVSMGSTNLLAMDTGDDQEKLAARFREHMAEGMTIHSHGSSRTDFYDAVVHHAEKETALCVAYRLKHTNASNSGSNYMAVSPTQTDIAGFPCYKALKALVKAMNPAVSPESPTVKQRPTAQQKMVQTPTVILAFDEAHTLTLDQSTGHWSNFTEMRRALRVLKDLPIFSLFLSTTGKISQFVPPRNVDLSSVRIHNYLFTLITPFVALGFDQLVTKLTFSDKAGIFDEFTSNKCIAYFGRPLFGTRFDFDDEGTRNHILQFAAWKLMGGQEIVPARDLKIAQKLACLSSRLPIEFTSTTYTHPEEMEQVADHMRYCLQVDPGLEGMTTVSPSEPLLSEAAYWIMQDKDFDAPRSLQTILGGFSVHKGDRGELLVMLLLTLARDASVGPPDRDGMPKRRWTTVPEFFSCLFRAQTDILNPSIGQVVGPNGVLENSMTFQKQFSGAHIYFNHIIKVHQQSFLDTVLLAGLFYRGTAVLCGSSQSAIDGIIPICMGDELKPENMSVILWQSKNDAKYTSSVQTSLFDSMDPFALGIFPKDNNHFARSTTPLIRIVFALAAKKPSIQVVRVTEGAADAFTTYDIWCAGLSPDIFFPINFLQTEVWASLLEATYGWRDIYKPDGPVQPDLIRSSNPGVAKDAGHWSWYLDALVPRQHD</sequence>
<comment type="caution">
    <text evidence="1">The sequence shown here is derived from an EMBL/GenBank/DDBJ whole genome shotgun (WGS) entry which is preliminary data.</text>
</comment>
<dbReference type="EMBL" id="MU267743">
    <property type="protein sequence ID" value="KAH7909760.1"/>
    <property type="molecule type" value="Genomic_DNA"/>
</dbReference>
<organism evidence="1 2">
    <name type="scientific">Hygrophoropsis aurantiaca</name>
    <dbReference type="NCBI Taxonomy" id="72124"/>
    <lineage>
        <taxon>Eukaryota</taxon>
        <taxon>Fungi</taxon>
        <taxon>Dikarya</taxon>
        <taxon>Basidiomycota</taxon>
        <taxon>Agaricomycotina</taxon>
        <taxon>Agaricomycetes</taxon>
        <taxon>Agaricomycetidae</taxon>
        <taxon>Boletales</taxon>
        <taxon>Coniophorineae</taxon>
        <taxon>Hygrophoropsidaceae</taxon>
        <taxon>Hygrophoropsis</taxon>
    </lineage>
</organism>
<accession>A0ACB8A9N7</accession>
<protein>
    <submittedName>
        <fullName evidence="1">Uncharacterized protein</fullName>
    </submittedName>
</protein>
<evidence type="ECO:0000313" key="1">
    <source>
        <dbReference type="EMBL" id="KAH7909760.1"/>
    </source>
</evidence>
<name>A0ACB8A9N7_9AGAM</name>